<dbReference type="eggNOG" id="COG4842">
    <property type="taxonomic scope" value="Bacteria"/>
</dbReference>
<sequence length="189" mass="21847">MGEAVPSHAHRNNPKTTRRTQFNLPITSSTFIIRQMKGKTFPYSKQQLKHLLHKITGSLCIAFTTTKFLQFVYNSRKDIYLYYNVLYNFFKLFQGGLYMTTLHMEVETARSTASNMANTYQQLIGLVQSMNSSVNNLQSAWMGNSATEFFGLYDQWRSSMNTILENLNTMTTKLQTEITEWEQMASNLS</sequence>
<evidence type="ECO:0008006" key="3">
    <source>
        <dbReference type="Google" id="ProtNLM"/>
    </source>
</evidence>
<dbReference type="NCBIfam" id="TIGR03930">
    <property type="entry name" value="WXG100_ESAT6"/>
    <property type="match status" value="1"/>
</dbReference>
<dbReference type="Gene3D" id="1.10.287.1060">
    <property type="entry name" value="ESAT-6-like"/>
    <property type="match status" value="1"/>
</dbReference>
<protein>
    <recommendedName>
        <fullName evidence="3">WXG100 family type VII secretion target</fullName>
    </recommendedName>
</protein>
<dbReference type="InterPro" id="IPR010310">
    <property type="entry name" value="T7SS_ESAT-6-like"/>
</dbReference>
<dbReference type="KEGG" id="atm:ANT_25990"/>
<dbReference type="AlphaFoldDB" id="E8MZS7"/>
<dbReference type="InParanoid" id="E8MZS7"/>
<accession>E8MZS7</accession>
<dbReference type="Pfam" id="PF06013">
    <property type="entry name" value="WXG100"/>
    <property type="match status" value="1"/>
</dbReference>
<dbReference type="SUPFAM" id="SSF140453">
    <property type="entry name" value="EsxAB dimer-like"/>
    <property type="match status" value="1"/>
</dbReference>
<dbReference type="OrthoDB" id="4231069at2"/>
<reference evidence="1 2" key="1">
    <citation type="submission" date="2010-12" db="EMBL/GenBank/DDBJ databases">
        <title>Whole genome sequence of Anaerolinea thermophila UNI-1.</title>
        <authorList>
            <person name="Narita-Yamada S."/>
            <person name="Kishi E."/>
            <person name="Watanabe Y."/>
            <person name="Takasaki K."/>
            <person name="Ankai A."/>
            <person name="Oguchi A."/>
            <person name="Fukui S."/>
            <person name="Takahashi M."/>
            <person name="Yashiro I."/>
            <person name="Hosoyama A."/>
            <person name="Sekiguchi Y."/>
            <person name="Hanada S."/>
            <person name="Fujita N."/>
        </authorList>
    </citation>
    <scope>NUCLEOTIDE SEQUENCE [LARGE SCALE GENOMIC DNA]</scope>
    <source>
        <strain evidence="2">DSM 14523 / JCM 11388 / NBRC 100420 / UNI-1</strain>
    </source>
</reference>
<keyword evidence="2" id="KW-1185">Reference proteome</keyword>
<evidence type="ECO:0000313" key="1">
    <source>
        <dbReference type="EMBL" id="BAJ64625.1"/>
    </source>
</evidence>
<dbReference type="Proteomes" id="UP000008922">
    <property type="component" value="Chromosome"/>
</dbReference>
<dbReference type="STRING" id="926569.ANT_25990"/>
<proteinExistence type="predicted"/>
<dbReference type="InterPro" id="IPR036689">
    <property type="entry name" value="ESAT-6-like_sf"/>
</dbReference>
<organism evidence="1 2">
    <name type="scientific">Anaerolinea thermophila (strain DSM 14523 / JCM 11388 / NBRC 100420 / UNI-1)</name>
    <dbReference type="NCBI Taxonomy" id="926569"/>
    <lineage>
        <taxon>Bacteria</taxon>
        <taxon>Bacillati</taxon>
        <taxon>Chloroflexota</taxon>
        <taxon>Anaerolineae</taxon>
        <taxon>Anaerolineales</taxon>
        <taxon>Anaerolineaceae</taxon>
        <taxon>Anaerolinea</taxon>
    </lineage>
</organism>
<evidence type="ECO:0000313" key="2">
    <source>
        <dbReference type="Proteomes" id="UP000008922"/>
    </source>
</evidence>
<dbReference type="HOGENOM" id="CLU_1431856_0_0_0"/>
<gene>
    <name evidence="1" type="ordered locus">ANT_25990</name>
</gene>
<dbReference type="EMBL" id="AP012029">
    <property type="protein sequence ID" value="BAJ64625.1"/>
    <property type="molecule type" value="Genomic_DNA"/>
</dbReference>
<name>E8MZS7_ANATU</name>